<dbReference type="RefSeq" id="WP_029571551.1">
    <property type="nucleotide sequence ID" value="NZ_CP028490.1"/>
</dbReference>
<gene>
    <name evidence="1" type="ORF">DA456_24005</name>
</gene>
<evidence type="ECO:0000313" key="1">
    <source>
        <dbReference type="EMBL" id="AVX26209.1"/>
    </source>
</evidence>
<evidence type="ECO:0000313" key="2">
    <source>
        <dbReference type="Proteomes" id="UP000240475"/>
    </source>
</evidence>
<protein>
    <submittedName>
        <fullName evidence="1">Uncharacterized protein</fullName>
    </submittedName>
</protein>
<proteinExistence type="predicted"/>
<reference evidence="1 2" key="1">
    <citation type="submission" date="2018-04" db="EMBL/GenBank/DDBJ databases">
        <authorList>
            <person name="Cha J.-S."/>
        </authorList>
    </citation>
    <scope>NUCLEOTIDE SEQUENCE [LARGE SCALE GENOMIC DNA]</scope>
    <source>
        <strain evidence="1 2">LMG5095</strain>
    </source>
</reference>
<sequence length="238" mass="26607">MKICKWAFVIEGPRASLECLPANAPWWSLSLLADHSEWEAWIPTEQSEDDFERQFDAAMQAVVKMNGVAVSNGHHGLIKMTHHVAYDPQGNRIKTIPLRLALTVTKLSGFGPTPPASIDFSRIDSTKLSILGTLWDYWGQPNAESYEGLYKIFELIQSADPEIPKVISTKKRSRLKQTCNCMSSGPTARHADMQEKPVVRPMPLGEIRKIVGNLSDLYIESITRPRALANILLNNQPA</sequence>
<dbReference type="Proteomes" id="UP000240475">
    <property type="component" value="Chromosome"/>
</dbReference>
<dbReference type="EMBL" id="CP028490">
    <property type="protein sequence ID" value="AVX26209.1"/>
    <property type="molecule type" value="Genomic_DNA"/>
</dbReference>
<organism evidence="1 2">
    <name type="scientific">Pseudomonas syringae pv. atrofaciens</name>
    <dbReference type="NCBI Taxonomy" id="192087"/>
    <lineage>
        <taxon>Bacteria</taxon>
        <taxon>Pseudomonadati</taxon>
        <taxon>Pseudomonadota</taxon>
        <taxon>Gammaproteobacteria</taxon>
        <taxon>Pseudomonadales</taxon>
        <taxon>Pseudomonadaceae</taxon>
        <taxon>Pseudomonas</taxon>
        <taxon>Pseudomonas syringae</taxon>
    </lineage>
</organism>
<dbReference type="AlphaFoldDB" id="A0AAD0N016"/>
<name>A0AAD0N016_PSESX</name>
<accession>A0AAD0N016</accession>